<dbReference type="EMBL" id="MCFD01000002">
    <property type="protein sequence ID" value="ORX72923.1"/>
    <property type="molecule type" value="Genomic_DNA"/>
</dbReference>
<keyword evidence="1" id="KW-0175">Coiled coil</keyword>
<evidence type="ECO:0000256" key="1">
    <source>
        <dbReference type="SAM" id="Coils"/>
    </source>
</evidence>
<name>A0A1Y1WHC7_9FUNG</name>
<evidence type="ECO:0000256" key="2">
    <source>
        <dbReference type="SAM" id="MobiDB-lite"/>
    </source>
</evidence>
<evidence type="ECO:0000313" key="3">
    <source>
        <dbReference type="EMBL" id="ORX72923.1"/>
    </source>
</evidence>
<feature type="compositionally biased region" description="Basic residues" evidence="2">
    <location>
        <begin position="437"/>
        <end position="449"/>
    </location>
</feature>
<sequence>MITTSSDAGRGWQHTHTKAYGRWSRHQRPSARERFTQTGMNPYATLHYINRELMELGLPSPLLLPELPECLEDNQARGRVSCWRWWRSARQMQSFREHTEDAMRVAMGEEDSLRATIGRLERELEQAQRAAAMANALATELRVTRANAASTKTQYVHEAKKRELEAGKLKERMQKLLVDKHRSAKVMFILANDVVRDRSGRPVDAATHEQLMLEDLVGKYESNEQQLVKRIVRLGGDAAAAGRHAGQAAMQRCWRTRTKDEAVQVVVERDGSVDMAPFVAMFESIRKAVSDERRRQQELSAADPAELVQRDMRIRELEAEMQALNQEIDRPAADHGRAEEGHGDGWPVWSDRRPERIVLRHVAGRAGDGAQRIATGKGDAGGEAPPVHRGTSNDGTPTNALLSSPRIASNGSPAQPAAPLTSSDMDVDDEQQAMRAGVKRSAARARHAE</sequence>
<dbReference type="STRING" id="61395.A0A1Y1WHC7"/>
<dbReference type="PANTHER" id="PTHR46507:SF4">
    <property type="entry name" value="SSX FAMILY MEMBER 2 INTERACTING PROTEIN"/>
    <property type="match status" value="1"/>
</dbReference>
<gene>
    <name evidence="3" type="ORF">DL89DRAFT_255086</name>
</gene>
<dbReference type="InterPro" id="IPR052300">
    <property type="entry name" value="Adhesion_Centrosome_assoc"/>
</dbReference>
<organism evidence="3 4">
    <name type="scientific">Linderina pennispora</name>
    <dbReference type="NCBI Taxonomy" id="61395"/>
    <lineage>
        <taxon>Eukaryota</taxon>
        <taxon>Fungi</taxon>
        <taxon>Fungi incertae sedis</taxon>
        <taxon>Zoopagomycota</taxon>
        <taxon>Kickxellomycotina</taxon>
        <taxon>Kickxellomycetes</taxon>
        <taxon>Kickxellales</taxon>
        <taxon>Kickxellaceae</taxon>
        <taxon>Linderina</taxon>
    </lineage>
</organism>
<dbReference type="RefSeq" id="XP_040746263.1">
    <property type="nucleotide sequence ID" value="XM_040885317.1"/>
</dbReference>
<feature type="compositionally biased region" description="Polar residues" evidence="2">
    <location>
        <begin position="390"/>
        <end position="413"/>
    </location>
</feature>
<dbReference type="Proteomes" id="UP000193922">
    <property type="component" value="Unassembled WGS sequence"/>
</dbReference>
<keyword evidence="4" id="KW-1185">Reference proteome</keyword>
<reference evidence="3 4" key="1">
    <citation type="submission" date="2016-07" db="EMBL/GenBank/DDBJ databases">
        <title>Pervasive Adenine N6-methylation of Active Genes in Fungi.</title>
        <authorList>
            <consortium name="DOE Joint Genome Institute"/>
            <person name="Mondo S.J."/>
            <person name="Dannebaum R.O."/>
            <person name="Kuo R.C."/>
            <person name="Labutti K."/>
            <person name="Haridas S."/>
            <person name="Kuo A."/>
            <person name="Salamov A."/>
            <person name="Ahrendt S.R."/>
            <person name="Lipzen A."/>
            <person name="Sullivan W."/>
            <person name="Andreopoulos W.B."/>
            <person name="Clum A."/>
            <person name="Lindquist E."/>
            <person name="Daum C."/>
            <person name="Ramamoorthy G.K."/>
            <person name="Gryganskyi A."/>
            <person name="Culley D."/>
            <person name="Magnuson J.K."/>
            <person name="James T.Y."/>
            <person name="O'Malley M.A."/>
            <person name="Stajich J.E."/>
            <person name="Spatafora J.W."/>
            <person name="Visel A."/>
            <person name="Grigoriev I.V."/>
        </authorList>
    </citation>
    <scope>NUCLEOTIDE SEQUENCE [LARGE SCALE GENOMIC DNA]</scope>
    <source>
        <strain evidence="3 4">ATCC 12442</strain>
    </source>
</reference>
<dbReference type="OrthoDB" id="312015at2759"/>
<feature type="coiled-coil region" evidence="1">
    <location>
        <begin position="307"/>
        <end position="334"/>
    </location>
</feature>
<dbReference type="AlphaFoldDB" id="A0A1Y1WHC7"/>
<dbReference type="GO" id="GO:0036064">
    <property type="term" value="C:ciliary basal body"/>
    <property type="evidence" value="ECO:0007669"/>
    <property type="project" value="TreeGrafter"/>
</dbReference>
<comment type="caution">
    <text evidence="3">The sequence shown here is derived from an EMBL/GenBank/DDBJ whole genome shotgun (WGS) entry which is preliminary data.</text>
</comment>
<protein>
    <submittedName>
        <fullName evidence="3">Uncharacterized protein</fullName>
    </submittedName>
</protein>
<proteinExistence type="predicted"/>
<evidence type="ECO:0000313" key="4">
    <source>
        <dbReference type="Proteomes" id="UP000193922"/>
    </source>
</evidence>
<dbReference type="GO" id="GO:0035735">
    <property type="term" value="P:intraciliary transport involved in cilium assembly"/>
    <property type="evidence" value="ECO:0007669"/>
    <property type="project" value="TreeGrafter"/>
</dbReference>
<feature type="region of interest" description="Disordered" evidence="2">
    <location>
        <begin position="362"/>
        <end position="449"/>
    </location>
</feature>
<dbReference type="GeneID" id="63801965"/>
<accession>A0A1Y1WHC7</accession>
<dbReference type="PANTHER" id="PTHR46507">
    <property type="entry name" value="AFADIN- AND ALPHA-ACTININ-BINDING PROTEIN"/>
    <property type="match status" value="1"/>
</dbReference>
<feature type="coiled-coil region" evidence="1">
    <location>
        <begin position="110"/>
        <end position="137"/>
    </location>
</feature>